<evidence type="ECO:0000256" key="2">
    <source>
        <dbReference type="ARBA" id="ARBA00010371"/>
    </source>
</evidence>
<sequence>MDEVLFHASESVEALQVQLLSRFQQGRELLLGYAEHLNNLTNTPVAQQLQNTFNQAWIVIQRFLNEIKDVAGKISNPQQFLSRILPILGFDGPSISVYYGSVGFLLGVGVGVLVGLSCRRQPPAVQKMCAVVCTSYAGVDAVTASEDIHCPQIHNSDEVMVQVKAASVDPVDVNICSGYGRVLRRHLGRYNANVVGEFPVILGRDCAGVVVEIGQKVNNFELGDEVWFSVPYWASGVLAEYVVVKQNLLAHKPKGITFEVAASLPYSGMLAWDAMVHQAGLNSKTCRGRRVLVHTGCSAIGCLLVQLAHLWGAHVTVTCPLRATPVAQALGADCIIVCGEGGDIEKQLLQTDLFDVVFNTVGKNAHEMCLKFCRDDGRVITTIAASLPSDTYGFFIGILYSLFVKMRCLTWRLFGASVWTSAVLNPSVLENLGAMVETGGLQPVVDKIFMPQDAELAFQHVEQGDSIGKTVIRFRLNQRCRCGAYPS</sequence>
<dbReference type="InterPro" id="IPR011032">
    <property type="entry name" value="GroES-like_sf"/>
</dbReference>
<accession>A0AAN9VRX4</accession>
<evidence type="ECO:0000256" key="4">
    <source>
        <dbReference type="ARBA" id="ARBA00023002"/>
    </source>
</evidence>
<comment type="subcellular location">
    <subcellularLocation>
        <location evidence="1">Mitochondrion</location>
    </subcellularLocation>
</comment>
<keyword evidence="6" id="KW-0812">Transmembrane</keyword>
<dbReference type="AlphaFoldDB" id="A0AAN9VRX4"/>
<dbReference type="InterPro" id="IPR037397">
    <property type="entry name" value="RTN4IP1"/>
</dbReference>
<dbReference type="SUPFAM" id="SSF51735">
    <property type="entry name" value="NAD(P)-binding Rossmann-fold domains"/>
    <property type="match status" value="1"/>
</dbReference>
<dbReference type="SMART" id="SM00829">
    <property type="entry name" value="PKS_ER"/>
    <property type="match status" value="1"/>
</dbReference>
<keyword evidence="5" id="KW-0496">Mitochondrion</keyword>
<evidence type="ECO:0000313" key="8">
    <source>
        <dbReference type="EMBL" id="KAK7867035.1"/>
    </source>
</evidence>
<comment type="similarity">
    <text evidence="2">Belongs to the zinc-containing alcohol dehydrogenase family. Quinone oxidoreductase subfamily.</text>
</comment>
<comment type="caution">
    <text evidence="8">The sequence shown here is derived from an EMBL/GenBank/DDBJ whole genome shotgun (WGS) entry which is preliminary data.</text>
</comment>
<name>A0AAN9VRX4_9ORTH</name>
<feature type="domain" description="Enoyl reductase (ER)" evidence="7">
    <location>
        <begin position="138"/>
        <end position="472"/>
    </location>
</feature>
<keyword evidence="6" id="KW-0472">Membrane</keyword>
<organism evidence="8 9">
    <name type="scientific">Gryllus longicercus</name>
    <dbReference type="NCBI Taxonomy" id="2509291"/>
    <lineage>
        <taxon>Eukaryota</taxon>
        <taxon>Metazoa</taxon>
        <taxon>Ecdysozoa</taxon>
        <taxon>Arthropoda</taxon>
        <taxon>Hexapoda</taxon>
        <taxon>Insecta</taxon>
        <taxon>Pterygota</taxon>
        <taxon>Neoptera</taxon>
        <taxon>Polyneoptera</taxon>
        <taxon>Orthoptera</taxon>
        <taxon>Ensifera</taxon>
        <taxon>Gryllidea</taxon>
        <taxon>Grylloidea</taxon>
        <taxon>Gryllidae</taxon>
        <taxon>Gryllinae</taxon>
        <taxon>Gryllus</taxon>
    </lineage>
</organism>
<dbReference type="Gene3D" id="3.90.180.10">
    <property type="entry name" value="Medium-chain alcohol dehydrogenases, catalytic domain"/>
    <property type="match status" value="1"/>
</dbReference>
<dbReference type="PANTHER" id="PTHR11695:SF645">
    <property type="entry name" value="RETICULON-4-INTERACTING PROTEIN 1, MITOCHONDRIAL-LIKE PROTEIN"/>
    <property type="match status" value="1"/>
</dbReference>
<feature type="transmembrane region" description="Helical" evidence="6">
    <location>
        <begin position="97"/>
        <end position="118"/>
    </location>
</feature>
<dbReference type="PANTHER" id="PTHR11695">
    <property type="entry name" value="ALCOHOL DEHYDROGENASE RELATED"/>
    <property type="match status" value="1"/>
</dbReference>
<protein>
    <recommendedName>
        <fullName evidence="7">Enoyl reductase (ER) domain-containing protein</fullName>
    </recommendedName>
</protein>
<dbReference type="SUPFAM" id="SSF50129">
    <property type="entry name" value="GroES-like"/>
    <property type="match status" value="1"/>
</dbReference>
<evidence type="ECO:0000259" key="7">
    <source>
        <dbReference type="SMART" id="SM00829"/>
    </source>
</evidence>
<keyword evidence="9" id="KW-1185">Reference proteome</keyword>
<dbReference type="Pfam" id="PF13602">
    <property type="entry name" value="ADH_zinc_N_2"/>
    <property type="match status" value="1"/>
</dbReference>
<dbReference type="GO" id="GO:0016491">
    <property type="term" value="F:oxidoreductase activity"/>
    <property type="evidence" value="ECO:0007669"/>
    <property type="project" value="UniProtKB-KW"/>
</dbReference>
<evidence type="ECO:0000256" key="5">
    <source>
        <dbReference type="ARBA" id="ARBA00023128"/>
    </source>
</evidence>
<dbReference type="Gene3D" id="3.40.50.720">
    <property type="entry name" value="NAD(P)-binding Rossmann-like Domain"/>
    <property type="match status" value="1"/>
</dbReference>
<keyword evidence="6" id="KW-1133">Transmembrane helix</keyword>
<dbReference type="InterPro" id="IPR020843">
    <property type="entry name" value="ER"/>
</dbReference>
<dbReference type="InterPro" id="IPR013154">
    <property type="entry name" value="ADH-like_N"/>
</dbReference>
<evidence type="ECO:0000256" key="1">
    <source>
        <dbReference type="ARBA" id="ARBA00004173"/>
    </source>
</evidence>
<keyword evidence="4" id="KW-0560">Oxidoreductase</keyword>
<dbReference type="Proteomes" id="UP001378592">
    <property type="component" value="Unassembled WGS sequence"/>
</dbReference>
<reference evidence="8 9" key="1">
    <citation type="submission" date="2024-03" db="EMBL/GenBank/DDBJ databases">
        <title>The genome assembly and annotation of the cricket Gryllus longicercus Weissman &amp; Gray.</title>
        <authorList>
            <person name="Szrajer S."/>
            <person name="Gray D."/>
            <person name="Ylla G."/>
        </authorList>
    </citation>
    <scope>NUCLEOTIDE SEQUENCE [LARGE SCALE GENOMIC DNA]</scope>
    <source>
        <strain evidence="8">DAG 2021-001</strain>
        <tissue evidence="8">Whole body minus gut</tissue>
    </source>
</reference>
<dbReference type="InterPro" id="IPR050700">
    <property type="entry name" value="YIM1/Zinc_Alcohol_DH_Fams"/>
</dbReference>
<evidence type="ECO:0000256" key="6">
    <source>
        <dbReference type="SAM" id="Phobius"/>
    </source>
</evidence>
<dbReference type="CDD" id="cd08248">
    <property type="entry name" value="RTN4I1"/>
    <property type="match status" value="1"/>
</dbReference>
<dbReference type="Pfam" id="PF08240">
    <property type="entry name" value="ADH_N"/>
    <property type="match status" value="1"/>
</dbReference>
<proteinExistence type="inferred from homology"/>
<evidence type="ECO:0000256" key="3">
    <source>
        <dbReference type="ARBA" id="ARBA00022946"/>
    </source>
</evidence>
<feature type="transmembrane region" description="Helical" evidence="6">
    <location>
        <begin position="291"/>
        <end position="312"/>
    </location>
</feature>
<dbReference type="InterPro" id="IPR036291">
    <property type="entry name" value="NAD(P)-bd_dom_sf"/>
</dbReference>
<evidence type="ECO:0000313" key="9">
    <source>
        <dbReference type="Proteomes" id="UP001378592"/>
    </source>
</evidence>
<dbReference type="EMBL" id="JAZDUA010000128">
    <property type="protein sequence ID" value="KAK7867035.1"/>
    <property type="molecule type" value="Genomic_DNA"/>
</dbReference>
<keyword evidence="3" id="KW-0809">Transit peptide</keyword>
<gene>
    <name evidence="8" type="ORF">R5R35_005677</name>
</gene>
<dbReference type="GO" id="GO:0005739">
    <property type="term" value="C:mitochondrion"/>
    <property type="evidence" value="ECO:0007669"/>
    <property type="project" value="UniProtKB-SubCell"/>
</dbReference>